<dbReference type="EMBL" id="VTOU01000002">
    <property type="protein sequence ID" value="TZG27354.1"/>
    <property type="molecule type" value="Genomic_DNA"/>
</dbReference>
<protein>
    <submittedName>
        <fullName evidence="3">ABC transporter substrate-binding protein</fullName>
    </submittedName>
</protein>
<reference evidence="3 4" key="1">
    <citation type="submission" date="2019-08" db="EMBL/GenBank/DDBJ databases">
        <authorList>
            <person name="Wang G."/>
            <person name="Xu Z."/>
        </authorList>
    </citation>
    <scope>NUCLEOTIDE SEQUENCE [LARGE SCALE GENOMIC DNA]</scope>
    <source>
        <strain evidence="3 4">ZX</strain>
    </source>
</reference>
<dbReference type="AlphaFoldDB" id="A0A5D9C6C6"/>
<comment type="subcellular location">
    <subcellularLocation>
        <location evidence="1">Periplasm</location>
    </subcellularLocation>
</comment>
<accession>A0A5D9C6C6</accession>
<dbReference type="Gene3D" id="3.90.76.10">
    <property type="entry name" value="Dipeptide-binding Protein, Domain 1"/>
    <property type="match status" value="1"/>
</dbReference>
<dbReference type="InterPro" id="IPR039424">
    <property type="entry name" value="SBP_5"/>
</dbReference>
<sequence length="492" mass="51949">MKSLSLLPLVALLIAGCQRKADDGPVAVSVIGDAPRLVEKRVASIGAPRAALLGAVAQGLVRFDAKAEIEPGLAIRWAISEDGLYYTFRLDADGPTADKIAAALRRRIAAQRGGPLAYVFDAIDEIVAVTPEVIEIRLNAPRADLMTILARPELALIFDGQGLGPLRMAETHGPSHALKLLPPPRPEDADAAAAPDRRFVLLRGERAALGVARFQRGELRLLTGGTVADLIYPRLAGFAEPILQADPATGLFGLRVTSNAPMLASIEVRQALAASLDRDAIGVALQAPGWRSTDSIFPGGTLATAANAGTAQRPLLARAIAGIARNRGGNDQIRPAAEVIRSWRAANEGSAAPLKLALPAGPGGRALFAAIATQWARIGVRLERVVPDATADLTLVDEVAPSDEPEWFLTRFLCAAGRPCSKMADESYARALQATDPAIRDAALAEAAERIAALHPFIPIAQPLRWSLVVANSTGFTANPRAIHPLAPLIRR</sequence>
<evidence type="ECO:0000256" key="2">
    <source>
        <dbReference type="ARBA" id="ARBA00005695"/>
    </source>
</evidence>
<dbReference type="RefSeq" id="WP_149521567.1">
    <property type="nucleotide sequence ID" value="NZ_VTOU01000002.1"/>
</dbReference>
<dbReference type="GO" id="GO:0015833">
    <property type="term" value="P:peptide transport"/>
    <property type="evidence" value="ECO:0007669"/>
    <property type="project" value="TreeGrafter"/>
</dbReference>
<comment type="caution">
    <text evidence="3">The sequence shown here is derived from an EMBL/GenBank/DDBJ whole genome shotgun (WGS) entry which is preliminary data.</text>
</comment>
<dbReference type="Gene3D" id="3.40.190.10">
    <property type="entry name" value="Periplasmic binding protein-like II"/>
    <property type="match status" value="1"/>
</dbReference>
<dbReference type="Proteomes" id="UP000322077">
    <property type="component" value="Unassembled WGS sequence"/>
</dbReference>
<dbReference type="SUPFAM" id="SSF53850">
    <property type="entry name" value="Periplasmic binding protein-like II"/>
    <property type="match status" value="1"/>
</dbReference>
<name>A0A5D9C6C6_9SPHN</name>
<proteinExistence type="inferred from homology"/>
<dbReference type="PROSITE" id="PS51257">
    <property type="entry name" value="PROKAR_LIPOPROTEIN"/>
    <property type="match status" value="1"/>
</dbReference>
<dbReference type="GO" id="GO:1904680">
    <property type="term" value="F:peptide transmembrane transporter activity"/>
    <property type="evidence" value="ECO:0007669"/>
    <property type="project" value="TreeGrafter"/>
</dbReference>
<keyword evidence="4" id="KW-1185">Reference proteome</keyword>
<evidence type="ECO:0000256" key="1">
    <source>
        <dbReference type="ARBA" id="ARBA00004418"/>
    </source>
</evidence>
<evidence type="ECO:0000313" key="3">
    <source>
        <dbReference type="EMBL" id="TZG27354.1"/>
    </source>
</evidence>
<dbReference type="Gene3D" id="3.10.105.10">
    <property type="entry name" value="Dipeptide-binding Protein, Domain 3"/>
    <property type="match status" value="1"/>
</dbReference>
<evidence type="ECO:0000313" key="4">
    <source>
        <dbReference type="Proteomes" id="UP000322077"/>
    </source>
</evidence>
<dbReference type="PANTHER" id="PTHR30290">
    <property type="entry name" value="PERIPLASMIC BINDING COMPONENT OF ABC TRANSPORTER"/>
    <property type="match status" value="1"/>
</dbReference>
<gene>
    <name evidence="3" type="ORF">FYJ91_07055</name>
</gene>
<comment type="similarity">
    <text evidence="2">Belongs to the bacterial solute-binding protein 5 family.</text>
</comment>
<organism evidence="3 4">
    <name type="scientific">Sphingomonas montanisoli</name>
    <dbReference type="NCBI Taxonomy" id="2606412"/>
    <lineage>
        <taxon>Bacteria</taxon>
        <taxon>Pseudomonadati</taxon>
        <taxon>Pseudomonadota</taxon>
        <taxon>Alphaproteobacteria</taxon>
        <taxon>Sphingomonadales</taxon>
        <taxon>Sphingomonadaceae</taxon>
        <taxon>Sphingomonas</taxon>
    </lineage>
</organism>
<dbReference type="PANTHER" id="PTHR30290:SF83">
    <property type="entry name" value="ABC TRANSPORTER SUBSTRATE-BINDING PROTEIN"/>
    <property type="match status" value="1"/>
</dbReference>